<keyword evidence="4" id="KW-1185">Reference proteome</keyword>
<dbReference type="NCBIfam" id="TIGR04294">
    <property type="entry name" value="pre_pil_HX9DG"/>
    <property type="match status" value="1"/>
</dbReference>
<dbReference type="Gene3D" id="3.30.700.10">
    <property type="entry name" value="Glycoprotein, Type 4 Pilin"/>
    <property type="match status" value="1"/>
</dbReference>
<feature type="transmembrane region" description="Helical" evidence="1">
    <location>
        <begin position="12"/>
        <end position="35"/>
    </location>
</feature>
<dbReference type="PANTHER" id="PTHR30093">
    <property type="entry name" value="GENERAL SECRETION PATHWAY PROTEIN G"/>
    <property type="match status" value="1"/>
</dbReference>
<dbReference type="InterPro" id="IPR011453">
    <property type="entry name" value="DUF1559"/>
</dbReference>
<name>A0A517PJ81_9PLAN</name>
<dbReference type="Pfam" id="PF07596">
    <property type="entry name" value="SBP_bac_10"/>
    <property type="match status" value="1"/>
</dbReference>
<organism evidence="3 4">
    <name type="scientific">Gimesia chilikensis</name>
    <dbReference type="NCBI Taxonomy" id="2605989"/>
    <lineage>
        <taxon>Bacteria</taxon>
        <taxon>Pseudomonadati</taxon>
        <taxon>Planctomycetota</taxon>
        <taxon>Planctomycetia</taxon>
        <taxon>Planctomycetales</taxon>
        <taxon>Planctomycetaceae</taxon>
        <taxon>Gimesia</taxon>
    </lineage>
</organism>
<evidence type="ECO:0000313" key="3">
    <source>
        <dbReference type="EMBL" id="QDT19433.1"/>
    </source>
</evidence>
<dbReference type="PANTHER" id="PTHR30093:SF2">
    <property type="entry name" value="TYPE II SECRETION SYSTEM PROTEIN H"/>
    <property type="match status" value="1"/>
</dbReference>
<dbReference type="EMBL" id="CP036266">
    <property type="protein sequence ID" value="QDT19433.1"/>
    <property type="molecule type" value="Genomic_DNA"/>
</dbReference>
<dbReference type="Pfam" id="PF07963">
    <property type="entry name" value="N_methyl"/>
    <property type="match status" value="1"/>
</dbReference>
<sequence length="347" mass="37277">MSQSGSLRKRGFTLIELLVVIAIIAILIALLLPAVQQAREAARRSTCKNSMKQIGLAMQNYHDVHNTFPPGYVTKTHCSSASVWSGCNQGELGVYGWGAFILPFIDQAPLYNLLNIGGVTLDQNLANASTRQALQQPLAIFLCPSDPGPSLNDYVSGTNNYNFTVTDGTTPYQIARSDYVMVANAWDSTTPPVYSVSYGAAHGIGYANSRVRFRDIIDGSSNTILVGERAYIYKSANKVGGANVIGFSGSNNTQSSSYARKGNGMAVLGLTYNGINALAGAEHDVRGFSSNHVGGAHFVFCDGSVHFLSENIDYKKGSVSTANYLQNINSTFQRLAVRDDGQVVGEF</sequence>
<dbReference type="Proteomes" id="UP000320421">
    <property type="component" value="Chromosome"/>
</dbReference>
<evidence type="ECO:0000313" key="4">
    <source>
        <dbReference type="Proteomes" id="UP000320421"/>
    </source>
</evidence>
<keyword evidence="1" id="KW-0472">Membrane</keyword>
<dbReference type="PROSITE" id="PS00409">
    <property type="entry name" value="PROKAR_NTER_METHYL"/>
    <property type="match status" value="1"/>
</dbReference>
<gene>
    <name evidence="3" type="ORF">HG66A1_11980</name>
</gene>
<dbReference type="RefSeq" id="WP_145181271.1">
    <property type="nucleotide sequence ID" value="NZ_CP036266.1"/>
</dbReference>
<protein>
    <submittedName>
        <fullName evidence="3">Putative major pilin subunit</fullName>
    </submittedName>
</protein>
<dbReference type="OrthoDB" id="214579at2"/>
<dbReference type="SUPFAM" id="SSF54523">
    <property type="entry name" value="Pili subunits"/>
    <property type="match status" value="1"/>
</dbReference>
<keyword evidence="1" id="KW-1133">Transmembrane helix</keyword>
<proteinExistence type="predicted"/>
<evidence type="ECO:0000256" key="1">
    <source>
        <dbReference type="SAM" id="Phobius"/>
    </source>
</evidence>
<reference evidence="3 4" key="1">
    <citation type="submission" date="2019-02" db="EMBL/GenBank/DDBJ databases">
        <title>Deep-cultivation of Planctomycetes and their phenomic and genomic characterization uncovers novel biology.</title>
        <authorList>
            <person name="Wiegand S."/>
            <person name="Jogler M."/>
            <person name="Boedeker C."/>
            <person name="Pinto D."/>
            <person name="Vollmers J."/>
            <person name="Rivas-Marin E."/>
            <person name="Kohn T."/>
            <person name="Peeters S.H."/>
            <person name="Heuer A."/>
            <person name="Rast P."/>
            <person name="Oberbeckmann S."/>
            <person name="Bunk B."/>
            <person name="Jeske O."/>
            <person name="Meyerdierks A."/>
            <person name="Storesund J.E."/>
            <person name="Kallscheuer N."/>
            <person name="Luecker S."/>
            <person name="Lage O.M."/>
            <person name="Pohl T."/>
            <person name="Merkel B.J."/>
            <person name="Hornburger P."/>
            <person name="Mueller R.-W."/>
            <person name="Bruemmer F."/>
            <person name="Labrenz M."/>
            <person name="Spormann A.M."/>
            <person name="Op den Camp H."/>
            <person name="Overmann J."/>
            <person name="Amann R."/>
            <person name="Jetten M.S.M."/>
            <person name="Mascher T."/>
            <person name="Medema M.H."/>
            <person name="Devos D.P."/>
            <person name="Kaster A.-K."/>
            <person name="Ovreas L."/>
            <person name="Rohde M."/>
            <person name="Galperin M.Y."/>
            <person name="Jogler C."/>
        </authorList>
    </citation>
    <scope>NUCLEOTIDE SEQUENCE [LARGE SCALE GENOMIC DNA]</scope>
    <source>
        <strain evidence="3 4">HG66A1</strain>
    </source>
</reference>
<feature type="domain" description="DUF1559" evidence="2">
    <location>
        <begin position="36"/>
        <end position="313"/>
    </location>
</feature>
<dbReference type="AlphaFoldDB" id="A0A517PJ81"/>
<dbReference type="InterPro" id="IPR012902">
    <property type="entry name" value="N_methyl_site"/>
</dbReference>
<evidence type="ECO:0000259" key="2">
    <source>
        <dbReference type="Pfam" id="PF07596"/>
    </source>
</evidence>
<dbReference type="NCBIfam" id="TIGR02532">
    <property type="entry name" value="IV_pilin_GFxxxE"/>
    <property type="match status" value="1"/>
</dbReference>
<dbReference type="InterPro" id="IPR045584">
    <property type="entry name" value="Pilin-like"/>
</dbReference>
<dbReference type="InterPro" id="IPR027558">
    <property type="entry name" value="Pre_pil_HX9DG_C"/>
</dbReference>
<keyword evidence="1" id="KW-0812">Transmembrane</keyword>
<accession>A0A517PJ81</accession>